<name>A0ABN6F3W8_9BACT</name>
<dbReference type="Gene3D" id="3.40.50.2300">
    <property type="match status" value="1"/>
</dbReference>
<gene>
    <name evidence="3" type="ORF">DSLASN_20800</name>
</gene>
<dbReference type="SUPFAM" id="SSF52172">
    <property type="entry name" value="CheY-like"/>
    <property type="match status" value="1"/>
</dbReference>
<dbReference type="RefSeq" id="WP_236892761.1">
    <property type="nucleotide sequence ID" value="NZ_AP024488.1"/>
</dbReference>
<evidence type="ECO:0000259" key="2">
    <source>
        <dbReference type="PROSITE" id="PS50110"/>
    </source>
</evidence>
<dbReference type="EMBL" id="AP024488">
    <property type="protein sequence ID" value="BCS96448.1"/>
    <property type="molecule type" value="Genomic_DNA"/>
</dbReference>
<dbReference type="InterPro" id="IPR002192">
    <property type="entry name" value="PPDK_AMP/ATP-bd"/>
</dbReference>
<dbReference type="Proteomes" id="UP001320148">
    <property type="component" value="Chromosome"/>
</dbReference>
<keyword evidence="4" id="KW-1185">Reference proteome</keyword>
<proteinExistence type="predicted"/>
<feature type="domain" description="Response regulatory" evidence="2">
    <location>
        <begin position="38"/>
        <end position="158"/>
    </location>
</feature>
<dbReference type="SUPFAM" id="SSF56059">
    <property type="entry name" value="Glutathione synthetase ATP-binding domain-like"/>
    <property type="match status" value="1"/>
</dbReference>
<organism evidence="3 4">
    <name type="scientific">Desulfoluna limicola</name>
    <dbReference type="NCBI Taxonomy" id="2810562"/>
    <lineage>
        <taxon>Bacteria</taxon>
        <taxon>Pseudomonadati</taxon>
        <taxon>Thermodesulfobacteriota</taxon>
        <taxon>Desulfobacteria</taxon>
        <taxon>Desulfobacterales</taxon>
        <taxon>Desulfolunaceae</taxon>
        <taxon>Desulfoluna</taxon>
    </lineage>
</organism>
<dbReference type="Gene3D" id="3.30.1490.20">
    <property type="entry name" value="ATP-grasp fold, A domain"/>
    <property type="match status" value="1"/>
</dbReference>
<comment type="caution">
    <text evidence="1">Lacks conserved residue(s) required for the propagation of feature annotation.</text>
</comment>
<accession>A0ABN6F3W8</accession>
<evidence type="ECO:0000256" key="1">
    <source>
        <dbReference type="PROSITE-ProRule" id="PRU00169"/>
    </source>
</evidence>
<dbReference type="PROSITE" id="PS50110">
    <property type="entry name" value="RESPONSE_REGULATORY"/>
    <property type="match status" value="1"/>
</dbReference>
<dbReference type="InterPro" id="IPR011006">
    <property type="entry name" value="CheY-like_superfamily"/>
</dbReference>
<protein>
    <submittedName>
        <fullName evidence="3">Phosphoenolpyruvate synthase</fullName>
    </submittedName>
</protein>
<evidence type="ECO:0000313" key="3">
    <source>
        <dbReference type="EMBL" id="BCS96448.1"/>
    </source>
</evidence>
<dbReference type="InterPro" id="IPR001789">
    <property type="entry name" value="Sig_transdc_resp-reg_receiver"/>
</dbReference>
<evidence type="ECO:0000313" key="4">
    <source>
        <dbReference type="Proteomes" id="UP001320148"/>
    </source>
</evidence>
<dbReference type="InterPro" id="IPR013815">
    <property type="entry name" value="ATP_grasp_subdomain_1"/>
</dbReference>
<dbReference type="Pfam" id="PF01326">
    <property type="entry name" value="PPDK_N"/>
    <property type="match status" value="1"/>
</dbReference>
<sequence>MTIDYRSPTEAFDSRFKVFHELMPKKITEILLVSSLYDACIMEEDGRLSEKIANEYRGLNLSRPPRLTWVSSAEQALELLEKRSFDMVVTMLRLVDMDAFTLGEEIKRKCPCIPVILLTHSPLPSQFDPVRLKSRGIDKMYVWTGNADLLLALIKCEEDRLNVEHDTQKAGVRMILVVEDSPLYTSAILPTLYKEVVTQVQNVMEEVLNHEHRLLTMRARPKILVTQSYEEALDIYEHYKEYILGVISDASYPKDGEVCDDSGYYLLSHIQGQQADIPLMMASTESSNKRVADVLGIYFVDKNSPSLSGDFHHFFVNELGFGDFVFRAPDGSEVGRASNFRALEKRLDDISDECFCYHWTRNDFSRWFYARSETLLANRLRPATADDFQGNIADMKDFILKNIQERRRSRQKGVVVQFDADEFDPETDFLKIGNGSLGGKARGLVFASMLLRHHPELQEEFKDVEISLPQTLVITTEGFDAFVRENDLKWIAKADLADEEVIEHFQNATFPGWIDEDLRAFLKEIRHPLAVRSSALFEDAQFMAYAGLYHTCMISSDHPELEVRLNQLISAVKLVYASTYFQGPKSFARRVGHRTEEEKMAVIIQEVSGHRWGDYYYPAVSGVAQSYNYYPFGKMEAEEGIAAIAMGLGRTVVEGEQALRFSPKRPHILPQFSRVEETLKNAQQSLYALKVGAKARTSVVDLNSEIDKLFIRDLNEDGPFKQLAGTYVREENTIRYGHQLRGPKVLTFDKILKYNIFPLPGMLSRILDIGTQGMGSSVEIEFAADLPRHPGEKGRFVLLQIRPMTDREELADVEISEAEKAASVCYSSHALGNVKGLPVKHILYVKPDTFDLKKTREIAREIGRMNAEMARRQEKYLLLGPGRWGSADRWLGIPVTWEEISEVCGIIESSHKELKADPSQGSHFFHNITALGINYLSILEERGDSFDMAWLLEQPVAVDGEYIALATLGAPCVMKVDGRHAMSVLLPHGQFSVADDSGEKAYLRRPKANSLGSQGR</sequence>
<reference evidence="3 4" key="1">
    <citation type="submission" date="2021-02" db="EMBL/GenBank/DDBJ databases">
        <title>Complete genome of Desulfoluna sp. strain ASN36.</title>
        <authorList>
            <person name="Takahashi A."/>
            <person name="Kojima H."/>
            <person name="Fukui M."/>
        </authorList>
    </citation>
    <scope>NUCLEOTIDE SEQUENCE [LARGE SCALE GENOMIC DNA]</scope>
    <source>
        <strain evidence="3 4">ASN36</strain>
    </source>
</reference>